<dbReference type="PANTHER" id="PTHR45625">
    <property type="entry name" value="PEPTIDYL-PROLYL CIS-TRANS ISOMERASE-RELATED"/>
    <property type="match status" value="1"/>
</dbReference>
<comment type="function">
    <text evidence="1 2">PPIases accelerate the folding of proteins. It catalyzes the cis-trans isomerization of proline imidic peptide bonds in oligopeptides.</text>
</comment>
<feature type="compositionally biased region" description="Low complexity" evidence="3">
    <location>
        <begin position="26"/>
        <end position="36"/>
    </location>
</feature>
<dbReference type="SUPFAM" id="SSF50891">
    <property type="entry name" value="Cyclophilin-like"/>
    <property type="match status" value="1"/>
</dbReference>
<evidence type="ECO:0000313" key="5">
    <source>
        <dbReference type="EMBL" id="EFQ54311.1"/>
    </source>
</evidence>
<dbReference type="InterPro" id="IPR044666">
    <property type="entry name" value="Cyclophilin_A-like"/>
</dbReference>
<evidence type="ECO:0000256" key="3">
    <source>
        <dbReference type="SAM" id="MobiDB-lite"/>
    </source>
</evidence>
<dbReference type="PRINTS" id="PR00153">
    <property type="entry name" value="CSAPPISMRASE"/>
</dbReference>
<dbReference type="EC" id="5.2.1.8" evidence="2"/>
<keyword evidence="2" id="KW-0697">Rotamase</keyword>
<dbReference type="AlphaFoldDB" id="E3CGB5"/>
<feature type="region of interest" description="Disordered" evidence="3">
    <location>
        <begin position="150"/>
        <end position="171"/>
    </location>
</feature>
<dbReference type="Proteomes" id="UP000003812">
    <property type="component" value="Unassembled WGS sequence"/>
</dbReference>
<gene>
    <name evidence="5" type="ORF">HMPREF9626_0564</name>
</gene>
<comment type="catalytic activity">
    <reaction evidence="2">
        <text>[protein]-peptidylproline (omega=180) = [protein]-peptidylproline (omega=0)</text>
        <dbReference type="Rhea" id="RHEA:16237"/>
        <dbReference type="Rhea" id="RHEA-COMP:10747"/>
        <dbReference type="Rhea" id="RHEA-COMP:10748"/>
        <dbReference type="ChEBI" id="CHEBI:83833"/>
        <dbReference type="ChEBI" id="CHEBI:83834"/>
        <dbReference type="EC" id="5.2.1.8"/>
    </reaction>
</comment>
<organism evidence="5 6">
    <name type="scientific">Streptococcus parasanguinis F0405</name>
    <dbReference type="NCBI Taxonomy" id="905067"/>
    <lineage>
        <taxon>Bacteria</taxon>
        <taxon>Bacillati</taxon>
        <taxon>Bacillota</taxon>
        <taxon>Bacilli</taxon>
        <taxon>Lactobacillales</taxon>
        <taxon>Streptococcaceae</taxon>
        <taxon>Streptococcus</taxon>
    </lineage>
</organism>
<feature type="chain" id="PRO_5039748613" description="Peptidyl-prolyl cis-trans isomerase" evidence="2">
    <location>
        <begin position="26"/>
        <end position="287"/>
    </location>
</feature>
<feature type="signal peptide" evidence="2">
    <location>
        <begin position="1"/>
        <end position="25"/>
    </location>
</feature>
<dbReference type="InterPro" id="IPR002130">
    <property type="entry name" value="Cyclophilin-type_PPIase_dom"/>
</dbReference>
<evidence type="ECO:0000256" key="2">
    <source>
        <dbReference type="RuleBase" id="RU363019"/>
    </source>
</evidence>
<dbReference type="GO" id="GO:0003755">
    <property type="term" value="F:peptidyl-prolyl cis-trans isomerase activity"/>
    <property type="evidence" value="ECO:0007669"/>
    <property type="project" value="UniProtKB-UniRule"/>
</dbReference>
<dbReference type="PANTHER" id="PTHR45625:SF16">
    <property type="entry name" value="PEPTIDYL-PROLYL CIS-TRANS ISOMERASE"/>
    <property type="match status" value="1"/>
</dbReference>
<evidence type="ECO:0000313" key="6">
    <source>
        <dbReference type="Proteomes" id="UP000003812"/>
    </source>
</evidence>
<dbReference type="PROSITE" id="PS51257">
    <property type="entry name" value="PROKAR_LIPOPROTEIN"/>
    <property type="match status" value="1"/>
</dbReference>
<comment type="caution">
    <text evidence="5">The sequence shown here is derived from an EMBL/GenBank/DDBJ whole genome shotgun (WGS) entry which is preliminary data.</text>
</comment>
<dbReference type="InterPro" id="IPR029000">
    <property type="entry name" value="Cyclophilin-like_dom_sf"/>
</dbReference>
<protein>
    <recommendedName>
        <fullName evidence="2">Peptidyl-prolyl cis-trans isomerase</fullName>
        <shortName evidence="2">PPIase</shortName>
        <ecNumber evidence="2">5.2.1.8</ecNumber>
    </recommendedName>
</protein>
<proteinExistence type="inferred from homology"/>
<accession>E3CGB5</accession>
<feature type="region of interest" description="Disordered" evidence="3">
    <location>
        <begin position="26"/>
        <end position="59"/>
    </location>
</feature>
<sequence length="287" mass="31804">MLERKNMKKLIALLLFSGLALTACSSNKTDANSSSSSKEKTEQTATSSSSEKDQKKIEQEQKKLEQLRKDFNDAMTNENAVFPQLSNEVAEDEAEVKITTTEGDITVKLFPKYAPLAVENFLTHAKEGYYNGLLFHRVINNFMIQTGDPKGDGTGGESIWKGKDKSKDSGTGFENEYSPYLYNLRGALAMANSGPNTNGSQFYINQNKDDISSKLPTDRFPAKIIDAYKNGGNPTLDGGNYTVFGQVIDGMDVVDKIASAETNDKDKPKTDIKIEKIEILKDYNFKK</sequence>
<dbReference type="EMBL" id="AEKM01000016">
    <property type="protein sequence ID" value="EFQ54311.1"/>
    <property type="molecule type" value="Genomic_DNA"/>
</dbReference>
<evidence type="ECO:0000256" key="1">
    <source>
        <dbReference type="ARBA" id="ARBA00002388"/>
    </source>
</evidence>
<dbReference type="Pfam" id="PF00160">
    <property type="entry name" value="Pro_isomerase"/>
    <property type="match status" value="1"/>
</dbReference>
<dbReference type="PROSITE" id="PS50072">
    <property type="entry name" value="CSA_PPIASE_2"/>
    <property type="match status" value="1"/>
</dbReference>
<keyword evidence="2" id="KW-0732">Signal</keyword>
<dbReference type="InterPro" id="IPR020892">
    <property type="entry name" value="Cyclophilin-type_PPIase_CS"/>
</dbReference>
<name>E3CGB5_STRPA</name>
<keyword evidence="2 5" id="KW-0413">Isomerase</keyword>
<evidence type="ECO:0000259" key="4">
    <source>
        <dbReference type="PROSITE" id="PS50072"/>
    </source>
</evidence>
<dbReference type="PROSITE" id="PS00170">
    <property type="entry name" value="CSA_PPIASE_1"/>
    <property type="match status" value="1"/>
</dbReference>
<comment type="similarity">
    <text evidence="2">Belongs to the cyclophilin-type PPIase family.</text>
</comment>
<feature type="compositionally biased region" description="Basic and acidic residues" evidence="3">
    <location>
        <begin position="50"/>
        <end position="59"/>
    </location>
</feature>
<reference evidence="5 6" key="1">
    <citation type="submission" date="2010-10" db="EMBL/GenBank/DDBJ databases">
        <authorList>
            <person name="Durkin A.S."/>
            <person name="Madupu R."/>
            <person name="Torralba M."/>
            <person name="Gillis M."/>
            <person name="Methe B."/>
            <person name="Sutton G."/>
            <person name="Nelson K.E."/>
        </authorList>
    </citation>
    <scope>NUCLEOTIDE SEQUENCE [LARGE SCALE GENOMIC DNA]</scope>
    <source>
        <strain evidence="5 6">F0405</strain>
    </source>
</reference>
<dbReference type="Gene3D" id="2.40.100.10">
    <property type="entry name" value="Cyclophilin-like"/>
    <property type="match status" value="1"/>
</dbReference>
<dbReference type="GO" id="GO:0006457">
    <property type="term" value="P:protein folding"/>
    <property type="evidence" value="ECO:0007669"/>
    <property type="project" value="InterPro"/>
</dbReference>
<feature type="domain" description="PPIase cyclophilin-type" evidence="4">
    <location>
        <begin position="103"/>
        <end position="279"/>
    </location>
</feature>